<organism evidence="3 4">
    <name type="scientific">Rhododendron griersonianum</name>
    <dbReference type="NCBI Taxonomy" id="479676"/>
    <lineage>
        <taxon>Eukaryota</taxon>
        <taxon>Viridiplantae</taxon>
        <taxon>Streptophyta</taxon>
        <taxon>Embryophyta</taxon>
        <taxon>Tracheophyta</taxon>
        <taxon>Spermatophyta</taxon>
        <taxon>Magnoliopsida</taxon>
        <taxon>eudicotyledons</taxon>
        <taxon>Gunneridae</taxon>
        <taxon>Pentapetalae</taxon>
        <taxon>asterids</taxon>
        <taxon>Ericales</taxon>
        <taxon>Ericaceae</taxon>
        <taxon>Ericoideae</taxon>
        <taxon>Rhodoreae</taxon>
        <taxon>Rhododendron</taxon>
    </lineage>
</organism>
<dbReference type="SUPFAM" id="SSF52058">
    <property type="entry name" value="L domain-like"/>
    <property type="match status" value="1"/>
</dbReference>
<dbReference type="Gene3D" id="1.20.1280.50">
    <property type="match status" value="1"/>
</dbReference>
<dbReference type="Pfam" id="PF00646">
    <property type="entry name" value="F-box"/>
    <property type="match status" value="2"/>
</dbReference>
<dbReference type="Pfam" id="PF08387">
    <property type="entry name" value="FBD"/>
    <property type="match status" value="1"/>
</dbReference>
<dbReference type="Proteomes" id="UP000823749">
    <property type="component" value="Chromosome 13"/>
</dbReference>
<feature type="domain" description="F-box" evidence="2">
    <location>
        <begin position="507"/>
        <end position="555"/>
    </location>
</feature>
<reference evidence="3 4" key="1">
    <citation type="submission" date="2020-08" db="EMBL/GenBank/DDBJ databases">
        <title>Plant Genome Project.</title>
        <authorList>
            <person name="Zhang R.-G."/>
        </authorList>
    </citation>
    <scope>NUCLEOTIDE SEQUENCE [LARGE SCALE GENOMIC DNA]</scope>
    <source>
        <strain evidence="3">WSP0</strain>
        <tissue evidence="3">Leaf</tissue>
    </source>
</reference>
<evidence type="ECO:0000313" key="3">
    <source>
        <dbReference type="EMBL" id="KAG5516737.1"/>
    </source>
</evidence>
<dbReference type="Gene3D" id="3.80.10.10">
    <property type="entry name" value="Ribonuclease Inhibitor"/>
    <property type="match status" value="1"/>
</dbReference>
<dbReference type="SMART" id="SM00256">
    <property type="entry name" value="FBOX"/>
    <property type="match status" value="2"/>
</dbReference>
<comment type="caution">
    <text evidence="3">The sequence shown here is derived from an EMBL/GenBank/DDBJ whole genome shotgun (WGS) entry which is preliminary data.</text>
</comment>
<evidence type="ECO:0000313" key="4">
    <source>
        <dbReference type="Proteomes" id="UP000823749"/>
    </source>
</evidence>
<gene>
    <name evidence="3" type="ORF">RHGRI_037465</name>
</gene>
<feature type="region of interest" description="Disordered" evidence="1">
    <location>
        <begin position="1"/>
        <end position="36"/>
    </location>
</feature>
<protein>
    <recommendedName>
        <fullName evidence="2">F-box domain-containing protein</fullName>
    </recommendedName>
</protein>
<dbReference type="InterPro" id="IPR036047">
    <property type="entry name" value="F-box-like_dom_sf"/>
</dbReference>
<proteinExistence type="predicted"/>
<evidence type="ECO:0000256" key="1">
    <source>
        <dbReference type="SAM" id="MobiDB-lite"/>
    </source>
</evidence>
<dbReference type="SUPFAM" id="SSF81383">
    <property type="entry name" value="F-box domain"/>
    <property type="match status" value="2"/>
</dbReference>
<sequence>MSTESDSDSGDGHNSDPRGRISRDSKRRRRSSRSKSTVDRISKLTDSLLVHILSFLPIEDAIKTQVLSKRWKYLCTFLPSLVFRCCLSENRDEDGFIVFVDETLILCNCSKLKKFAFHCALASHCPYFYIPYIGSKINLWTRVAAMKGTEVLELDFHALEENKFEDYHYELPQHLYSNLSFRELHFSLCRVTPKGGVDWNSLKKLSIGYVVLSDEVIHKILVGSPVLEILELYYFHSVSRLHFSNASLKKLILREYWDDHSNFDESKLEISAPNLESLEMLGCLGRKICRLVDVSSLVDATLKFDLCHKEADVLEDYERDQNILRRLLESLANVKNITLGTWALQVLSIMEAKGLPSPLLKCECLTLHAGISKIVLPGITNMLGSSPNLETLAITVSSSNGYHEHFGETLTKLCDFDEKHYWTLQSRTFECLMLHLKKVKFAGTITKNKKKITCRYNLSIRLLLSPLLKVMSTGHFPDDPSWKRRLTFRRSQTTVDSRTTVESQTTVDRISELPDSLLVHILSFLPIEDAVPTHVLSKRWQYLWTYLPSLVFRCYNNYYEGEVEEFADFVDKTLVHCNCSKIKKFGVEFTYHSDSLITPKISLWTRFAAGKRTEVLHLDFHDKVLLDENTFEDCYELPQHLYSNSSFQELYFSLCKLTPKGGVDWNSLKKLSIGYVILSDEVIQKILVGSPVLEILELYEFHGVSHLHFGNASLKKLILRGYWDHNENRDESELEISAPNLQSLEMLGCLERKNCRLLDVSSLVDATLNFDLGHEEEEDVWEDYARDRNILRRLLESLAHVKNITLGTWALQVLSIMEAKGSPSPLVKCMCLTLDAGISKTVLPGIANLLGSSPNLETLVITLSPSISYYDEVFEETLTELCDFDEKLYWTSQNRNFECLMLHLREVKFAGIRWLYRDLNFAFVQFLLEKARVLQKLVIDALRDDVKPATEFFQMLLSFPRSSPNAVVMFYE</sequence>
<dbReference type="PROSITE" id="PS50181">
    <property type="entry name" value="FBOX"/>
    <property type="match status" value="1"/>
</dbReference>
<dbReference type="InterPro" id="IPR032675">
    <property type="entry name" value="LRR_dom_sf"/>
</dbReference>
<feature type="compositionally biased region" description="Basic and acidic residues" evidence="1">
    <location>
        <begin position="10"/>
        <end position="24"/>
    </location>
</feature>
<dbReference type="InterPro" id="IPR053781">
    <property type="entry name" value="F-box_AtFBL13-like"/>
</dbReference>
<dbReference type="AlphaFoldDB" id="A0AAV6HUN1"/>
<dbReference type="PANTHER" id="PTHR31900:SF32">
    <property type="entry name" value="F-BOX_RNI_FBD-LIKE DOMAIN PROTEIN"/>
    <property type="match status" value="1"/>
</dbReference>
<dbReference type="EMBL" id="JACTNZ010000013">
    <property type="protein sequence ID" value="KAG5516737.1"/>
    <property type="molecule type" value="Genomic_DNA"/>
</dbReference>
<name>A0AAV6HUN1_9ERIC</name>
<dbReference type="Pfam" id="PF24758">
    <property type="entry name" value="LRR_At5g56370"/>
    <property type="match status" value="2"/>
</dbReference>
<dbReference type="PANTHER" id="PTHR31900">
    <property type="entry name" value="F-BOX/RNI SUPERFAMILY PROTEIN-RELATED"/>
    <property type="match status" value="1"/>
</dbReference>
<dbReference type="CDD" id="cd22160">
    <property type="entry name" value="F-box_AtFBL13-like"/>
    <property type="match status" value="2"/>
</dbReference>
<dbReference type="InterPro" id="IPR055411">
    <property type="entry name" value="LRR_FXL15/At3g58940/PEG3-like"/>
</dbReference>
<accession>A0AAV6HUN1</accession>
<keyword evidence="4" id="KW-1185">Reference proteome</keyword>
<evidence type="ECO:0000259" key="2">
    <source>
        <dbReference type="PROSITE" id="PS50181"/>
    </source>
</evidence>
<dbReference type="InterPro" id="IPR050232">
    <property type="entry name" value="FBL13/AtMIF1-like"/>
</dbReference>
<dbReference type="InterPro" id="IPR006566">
    <property type="entry name" value="FBD"/>
</dbReference>
<dbReference type="InterPro" id="IPR001810">
    <property type="entry name" value="F-box_dom"/>
</dbReference>